<dbReference type="InterPro" id="IPR003593">
    <property type="entry name" value="AAA+_ATPase"/>
</dbReference>
<evidence type="ECO:0000259" key="4">
    <source>
        <dbReference type="PROSITE" id="PS50893"/>
    </source>
</evidence>
<dbReference type="Pfam" id="PF12399">
    <property type="entry name" value="BCA_ABC_TP_C"/>
    <property type="match status" value="1"/>
</dbReference>
<dbReference type="EMBL" id="JBHFNS010000065">
    <property type="protein sequence ID" value="MFB2936960.1"/>
    <property type="molecule type" value="Genomic_DNA"/>
</dbReference>
<organism evidence="5 6">
    <name type="scientific">Floridaenema fluviatile BLCC-F154</name>
    <dbReference type="NCBI Taxonomy" id="3153640"/>
    <lineage>
        <taxon>Bacteria</taxon>
        <taxon>Bacillati</taxon>
        <taxon>Cyanobacteriota</taxon>
        <taxon>Cyanophyceae</taxon>
        <taxon>Oscillatoriophycideae</taxon>
        <taxon>Aerosakkonematales</taxon>
        <taxon>Aerosakkonemataceae</taxon>
        <taxon>Floridanema</taxon>
        <taxon>Floridanema fluviatile</taxon>
    </lineage>
</organism>
<dbReference type="CDD" id="cd03219">
    <property type="entry name" value="ABC_Mj1267_LivG_branched"/>
    <property type="match status" value="1"/>
</dbReference>
<dbReference type="SUPFAM" id="SSF52540">
    <property type="entry name" value="P-loop containing nucleoside triphosphate hydrolases"/>
    <property type="match status" value="1"/>
</dbReference>
<dbReference type="SMART" id="SM00382">
    <property type="entry name" value="AAA"/>
    <property type="match status" value="1"/>
</dbReference>
<protein>
    <submittedName>
        <fullName evidence="5">ATP-binding cassette domain-containing protein</fullName>
    </submittedName>
</protein>
<sequence>MVNNPSDSLSDVPLNEPQTNIEDILKQVEDRPPEIVLNEPQSNIEDILKQVEDAPQRQQSSNNILLSANGLNKSFGGLKAVDNATLEVSQGSITGLIGPNGAGKTTLFNLISNFIRPDSGRVIFDGEPVERLQSYQIAQMGMIRTFQVARVLSRLSVMENMLLAAQKQIGENFWNVWLRAHELKREEKELRERAIAVLESVGLADKANDYAGSLSGGQRKLLEMGRALMSQPKLILLDEPAAGVNPTLINQICDRILSWNRQGMTFLIIEHNMDVIMSLCDRVWVLAEGRNLAVGTPEEIQNNSEVLEAYLGQ</sequence>
<keyword evidence="1" id="KW-0813">Transport</keyword>
<gene>
    <name evidence="5" type="ORF">ACE1B6_17060</name>
</gene>
<dbReference type="PANTHER" id="PTHR45772">
    <property type="entry name" value="CONSERVED COMPONENT OF ABC TRANSPORTER FOR NATURAL AMINO ACIDS-RELATED"/>
    <property type="match status" value="1"/>
</dbReference>
<dbReference type="RefSeq" id="WP_413258454.1">
    <property type="nucleotide sequence ID" value="NZ_JBHFNS010000065.1"/>
</dbReference>
<feature type="domain" description="ABC transporter" evidence="4">
    <location>
        <begin position="66"/>
        <end position="313"/>
    </location>
</feature>
<dbReference type="PROSITE" id="PS00211">
    <property type="entry name" value="ABC_TRANSPORTER_1"/>
    <property type="match status" value="1"/>
</dbReference>
<evidence type="ECO:0000313" key="6">
    <source>
        <dbReference type="Proteomes" id="UP001576776"/>
    </source>
</evidence>
<reference evidence="5 6" key="1">
    <citation type="submission" date="2024-09" db="EMBL/GenBank/DDBJ databases">
        <title>Floridaenema gen nov. (Aerosakkonemataceae, Aerosakkonematales ord. nov., Cyanobacteria) from benthic tropical and subtropical fresh waters, with the description of four new species.</title>
        <authorList>
            <person name="Moretto J.A."/>
            <person name="Berthold D.E."/>
            <person name="Lefler F.W."/>
            <person name="Huang I.-S."/>
            <person name="Laughinghouse H. IV."/>
        </authorList>
    </citation>
    <scope>NUCLEOTIDE SEQUENCE [LARGE SCALE GENOMIC DNA]</scope>
    <source>
        <strain evidence="5 6">BLCC-F154</strain>
    </source>
</reference>
<dbReference type="InterPro" id="IPR027417">
    <property type="entry name" value="P-loop_NTPase"/>
</dbReference>
<dbReference type="PROSITE" id="PS50893">
    <property type="entry name" value="ABC_TRANSPORTER_2"/>
    <property type="match status" value="1"/>
</dbReference>
<keyword evidence="6" id="KW-1185">Reference proteome</keyword>
<dbReference type="Gene3D" id="3.40.50.300">
    <property type="entry name" value="P-loop containing nucleotide triphosphate hydrolases"/>
    <property type="match status" value="1"/>
</dbReference>
<dbReference type="Proteomes" id="UP001576776">
    <property type="component" value="Unassembled WGS sequence"/>
</dbReference>
<evidence type="ECO:0000313" key="5">
    <source>
        <dbReference type="EMBL" id="MFB2936960.1"/>
    </source>
</evidence>
<dbReference type="InterPro" id="IPR032823">
    <property type="entry name" value="BCA_ABC_TP_C"/>
</dbReference>
<dbReference type="InterPro" id="IPR017871">
    <property type="entry name" value="ABC_transporter-like_CS"/>
</dbReference>
<evidence type="ECO:0000256" key="1">
    <source>
        <dbReference type="ARBA" id="ARBA00022448"/>
    </source>
</evidence>
<comment type="caution">
    <text evidence="5">The sequence shown here is derived from an EMBL/GenBank/DDBJ whole genome shotgun (WGS) entry which is preliminary data.</text>
</comment>
<dbReference type="Pfam" id="PF00005">
    <property type="entry name" value="ABC_tran"/>
    <property type="match status" value="1"/>
</dbReference>
<keyword evidence="2" id="KW-0547">Nucleotide-binding</keyword>
<dbReference type="GO" id="GO:0005524">
    <property type="term" value="F:ATP binding"/>
    <property type="evidence" value="ECO:0007669"/>
    <property type="project" value="UniProtKB-KW"/>
</dbReference>
<accession>A0ABV4YGH2</accession>
<evidence type="ECO:0000256" key="3">
    <source>
        <dbReference type="ARBA" id="ARBA00022840"/>
    </source>
</evidence>
<evidence type="ECO:0000256" key="2">
    <source>
        <dbReference type="ARBA" id="ARBA00022741"/>
    </source>
</evidence>
<dbReference type="PANTHER" id="PTHR45772:SF9">
    <property type="entry name" value="CONSERVED COMPONENT OF ABC TRANSPORTER FOR NATURAL AMINO ACIDS"/>
    <property type="match status" value="1"/>
</dbReference>
<keyword evidence="3 5" id="KW-0067">ATP-binding</keyword>
<proteinExistence type="predicted"/>
<dbReference type="InterPro" id="IPR051120">
    <property type="entry name" value="ABC_AA/LPS_Transport"/>
</dbReference>
<dbReference type="InterPro" id="IPR003439">
    <property type="entry name" value="ABC_transporter-like_ATP-bd"/>
</dbReference>
<name>A0ABV4YGH2_9CYAN</name>